<gene>
    <name evidence="9 12" type="primary">ispE</name>
    <name evidence="12" type="ORF">skT53_24030</name>
</gene>
<feature type="domain" description="GHMP kinase C-terminal" evidence="11">
    <location>
        <begin position="198"/>
        <end position="270"/>
    </location>
</feature>
<comment type="function">
    <text evidence="9">Catalyzes the phosphorylation of the position 2 hydroxy group of 4-diphosphocytidyl-2C-methyl-D-erythritol.</text>
</comment>
<evidence type="ECO:0000313" key="12">
    <source>
        <dbReference type="EMBL" id="BCJ87418.1"/>
    </source>
</evidence>
<proteinExistence type="inferred from homology"/>
<keyword evidence="5 9" id="KW-0547">Nucleotide-binding</keyword>
<evidence type="ECO:0000313" key="13">
    <source>
        <dbReference type="Proteomes" id="UP000593802"/>
    </source>
</evidence>
<dbReference type="InterPro" id="IPR020568">
    <property type="entry name" value="Ribosomal_Su5_D2-typ_SF"/>
</dbReference>
<dbReference type="SUPFAM" id="SSF54211">
    <property type="entry name" value="Ribosomal protein S5 domain 2-like"/>
    <property type="match status" value="1"/>
</dbReference>
<keyword evidence="13" id="KW-1185">Reference proteome</keyword>
<reference evidence="12 13" key="1">
    <citation type="submission" date="2020-08" db="EMBL/GenBank/DDBJ databases">
        <title>Complete Genome Sequence of Effusibacillus dendaii Strain skT53, Isolated from Farmland soil.</title>
        <authorList>
            <person name="Konishi T."/>
            <person name="Kawasaki H."/>
        </authorList>
    </citation>
    <scope>NUCLEOTIDE SEQUENCE [LARGE SCALE GENOMIC DNA]</scope>
    <source>
        <strain evidence="13">skT53</strain>
    </source>
</reference>
<evidence type="ECO:0000256" key="1">
    <source>
        <dbReference type="ARBA" id="ARBA00009684"/>
    </source>
</evidence>
<dbReference type="PIRSF" id="PIRSF010376">
    <property type="entry name" value="IspE"/>
    <property type="match status" value="1"/>
</dbReference>
<dbReference type="FunFam" id="3.30.70.890:FF:000006">
    <property type="entry name" value="4-diphosphocytidyl-2-C-methyl-D-erythritol kinase"/>
    <property type="match status" value="1"/>
</dbReference>
<dbReference type="InterPro" id="IPR013750">
    <property type="entry name" value="GHMP_kinase_C_dom"/>
</dbReference>
<dbReference type="KEGG" id="eff:skT53_24030"/>
<evidence type="ECO:0000256" key="4">
    <source>
        <dbReference type="ARBA" id="ARBA00022679"/>
    </source>
</evidence>
<dbReference type="Pfam" id="PF08544">
    <property type="entry name" value="GHMP_kinases_C"/>
    <property type="match status" value="1"/>
</dbReference>
<dbReference type="InterPro" id="IPR004424">
    <property type="entry name" value="IspE"/>
</dbReference>
<keyword evidence="6 9" id="KW-0418">Kinase</keyword>
<organism evidence="12 13">
    <name type="scientific">Effusibacillus dendaii</name>
    <dbReference type="NCBI Taxonomy" id="2743772"/>
    <lineage>
        <taxon>Bacteria</taxon>
        <taxon>Bacillati</taxon>
        <taxon>Bacillota</taxon>
        <taxon>Bacilli</taxon>
        <taxon>Bacillales</taxon>
        <taxon>Alicyclobacillaceae</taxon>
        <taxon>Effusibacillus</taxon>
    </lineage>
</organism>
<dbReference type="UniPathway" id="UPA00056">
    <property type="reaction ID" value="UER00094"/>
</dbReference>
<keyword evidence="4 9" id="KW-0808">Transferase</keyword>
<dbReference type="InterPro" id="IPR014721">
    <property type="entry name" value="Ribsml_uS5_D2-typ_fold_subgr"/>
</dbReference>
<evidence type="ECO:0000256" key="8">
    <source>
        <dbReference type="ARBA" id="ARBA00032554"/>
    </source>
</evidence>
<sequence>MVGEKAKAKINLTLDVLYKRPDGYHEVEMVMQSVDLSDHLLFDERGDDQITLSCNVPYVPLDERNLAYQAAALLKSRYQIRKGVHIKIDKQIPVAAGLAGGSSDGAATLRGLNRLWNLGLSLHDLAKLGAELGSDVPFCVYGGTAIAKGRGEQIERLAVACPLWVVLVKPSFSVSTADVYGNLRVQEIKTHPDTKGMIRSLAEGNPEAIVSHLGNVLESVTFQMYPDLEKLKQSMIRFGAMGALMSGSGPTVYGIADRESKAQRIYNALRGFSREVYLTRFL</sequence>
<feature type="active site" evidence="9">
    <location>
        <position position="9"/>
    </location>
</feature>
<dbReference type="GO" id="GO:0019288">
    <property type="term" value="P:isopentenyl diphosphate biosynthetic process, methylerythritol 4-phosphate pathway"/>
    <property type="evidence" value="ECO:0007669"/>
    <property type="project" value="UniProtKB-UniRule"/>
</dbReference>
<dbReference type="AlphaFoldDB" id="A0A7I8DB64"/>
<keyword evidence="9" id="KW-0414">Isoprene biosynthesis</keyword>
<evidence type="ECO:0000259" key="11">
    <source>
        <dbReference type="Pfam" id="PF08544"/>
    </source>
</evidence>
<dbReference type="Gene3D" id="3.30.230.10">
    <property type="match status" value="1"/>
</dbReference>
<dbReference type="Proteomes" id="UP000593802">
    <property type="component" value="Chromosome"/>
</dbReference>
<evidence type="ECO:0000256" key="2">
    <source>
        <dbReference type="ARBA" id="ARBA00012052"/>
    </source>
</evidence>
<dbReference type="NCBIfam" id="TIGR00154">
    <property type="entry name" value="ispE"/>
    <property type="match status" value="1"/>
</dbReference>
<keyword evidence="7 9" id="KW-0067">ATP-binding</keyword>
<evidence type="ECO:0000256" key="6">
    <source>
        <dbReference type="ARBA" id="ARBA00022777"/>
    </source>
</evidence>
<dbReference type="PANTHER" id="PTHR43527">
    <property type="entry name" value="4-DIPHOSPHOCYTIDYL-2-C-METHYL-D-ERYTHRITOL KINASE, CHLOROPLASTIC"/>
    <property type="match status" value="1"/>
</dbReference>
<dbReference type="InterPro" id="IPR006204">
    <property type="entry name" value="GHMP_kinase_N_dom"/>
</dbReference>
<comment type="pathway">
    <text evidence="9">Isoprenoid biosynthesis; isopentenyl diphosphate biosynthesis via DXP pathway; isopentenyl diphosphate from 1-deoxy-D-xylulose 5-phosphate: step 3/6.</text>
</comment>
<dbReference type="HAMAP" id="MF_00061">
    <property type="entry name" value="IspE"/>
    <property type="match status" value="1"/>
</dbReference>
<dbReference type="InterPro" id="IPR036554">
    <property type="entry name" value="GHMP_kinase_C_sf"/>
</dbReference>
<dbReference type="RefSeq" id="WP_200757387.1">
    <property type="nucleotide sequence ID" value="NZ_AP023366.1"/>
</dbReference>
<evidence type="ECO:0000256" key="3">
    <source>
        <dbReference type="ARBA" id="ARBA00017473"/>
    </source>
</evidence>
<protein>
    <recommendedName>
        <fullName evidence="3 9">4-diphosphocytidyl-2-C-methyl-D-erythritol kinase</fullName>
        <shortName evidence="9">CMK</shortName>
        <ecNumber evidence="2 9">2.7.1.148</ecNumber>
    </recommendedName>
    <alternativeName>
        <fullName evidence="8 9">4-(cytidine-5'-diphospho)-2-C-methyl-D-erythritol kinase</fullName>
    </alternativeName>
</protein>
<dbReference type="SUPFAM" id="SSF55060">
    <property type="entry name" value="GHMP Kinase, C-terminal domain"/>
    <property type="match status" value="1"/>
</dbReference>
<accession>A0A7I8DB64</accession>
<feature type="domain" description="GHMP kinase N-terminal" evidence="10">
    <location>
        <begin position="65"/>
        <end position="143"/>
    </location>
</feature>
<evidence type="ECO:0000256" key="9">
    <source>
        <dbReference type="HAMAP-Rule" id="MF_00061"/>
    </source>
</evidence>
<evidence type="ECO:0000256" key="7">
    <source>
        <dbReference type="ARBA" id="ARBA00022840"/>
    </source>
</evidence>
<feature type="binding site" evidence="9">
    <location>
        <begin position="93"/>
        <end position="103"/>
    </location>
    <ligand>
        <name>ATP</name>
        <dbReference type="ChEBI" id="CHEBI:30616"/>
    </ligand>
</feature>
<dbReference type="GO" id="GO:0005524">
    <property type="term" value="F:ATP binding"/>
    <property type="evidence" value="ECO:0007669"/>
    <property type="project" value="UniProtKB-UniRule"/>
</dbReference>
<evidence type="ECO:0000256" key="5">
    <source>
        <dbReference type="ARBA" id="ARBA00022741"/>
    </source>
</evidence>
<dbReference type="Gene3D" id="3.30.70.890">
    <property type="entry name" value="GHMP kinase, C-terminal domain"/>
    <property type="match status" value="1"/>
</dbReference>
<dbReference type="PANTHER" id="PTHR43527:SF2">
    <property type="entry name" value="4-DIPHOSPHOCYTIDYL-2-C-METHYL-D-ERYTHRITOL KINASE, CHLOROPLASTIC"/>
    <property type="match status" value="1"/>
</dbReference>
<comment type="similarity">
    <text evidence="1 9">Belongs to the GHMP kinase family. IspE subfamily.</text>
</comment>
<evidence type="ECO:0000259" key="10">
    <source>
        <dbReference type="Pfam" id="PF00288"/>
    </source>
</evidence>
<dbReference type="EMBL" id="AP023366">
    <property type="protein sequence ID" value="BCJ87418.1"/>
    <property type="molecule type" value="Genomic_DNA"/>
</dbReference>
<dbReference type="EC" id="2.7.1.148" evidence="2 9"/>
<dbReference type="GO" id="GO:0016114">
    <property type="term" value="P:terpenoid biosynthetic process"/>
    <property type="evidence" value="ECO:0007669"/>
    <property type="project" value="UniProtKB-UniRule"/>
</dbReference>
<name>A0A7I8DB64_9BACL</name>
<dbReference type="FunFam" id="3.30.230.10:FF:000029">
    <property type="entry name" value="4-diphosphocytidyl-2-C-methyl-D-erythritol kinase"/>
    <property type="match status" value="1"/>
</dbReference>
<dbReference type="GO" id="GO:0050515">
    <property type="term" value="F:4-(cytidine 5'-diphospho)-2-C-methyl-D-erythritol kinase activity"/>
    <property type="evidence" value="ECO:0007669"/>
    <property type="project" value="UniProtKB-UniRule"/>
</dbReference>
<dbReference type="Pfam" id="PF00288">
    <property type="entry name" value="GHMP_kinases_N"/>
    <property type="match status" value="1"/>
</dbReference>
<feature type="active site" evidence="9">
    <location>
        <position position="135"/>
    </location>
</feature>
<comment type="catalytic activity">
    <reaction evidence="9">
        <text>4-CDP-2-C-methyl-D-erythritol + ATP = 4-CDP-2-C-methyl-D-erythritol 2-phosphate + ADP + H(+)</text>
        <dbReference type="Rhea" id="RHEA:18437"/>
        <dbReference type="ChEBI" id="CHEBI:15378"/>
        <dbReference type="ChEBI" id="CHEBI:30616"/>
        <dbReference type="ChEBI" id="CHEBI:57823"/>
        <dbReference type="ChEBI" id="CHEBI:57919"/>
        <dbReference type="ChEBI" id="CHEBI:456216"/>
        <dbReference type="EC" id="2.7.1.148"/>
    </reaction>
</comment>